<dbReference type="Gene3D" id="3.40.50.300">
    <property type="entry name" value="P-loop containing nucleotide triphosphate hydrolases"/>
    <property type="match status" value="1"/>
</dbReference>
<dbReference type="GO" id="GO:0016301">
    <property type="term" value="F:kinase activity"/>
    <property type="evidence" value="ECO:0007669"/>
    <property type="project" value="UniProtKB-KW"/>
</dbReference>
<dbReference type="Proteomes" id="UP000264779">
    <property type="component" value="Unassembled WGS sequence"/>
</dbReference>
<comment type="caution">
    <text evidence="1">The sequence shown here is derived from an EMBL/GenBank/DDBJ whole genome shotgun (WGS) entry which is preliminary data.</text>
</comment>
<accession>A0A349TQC0</accession>
<dbReference type="InterPro" id="IPR027600">
    <property type="entry name" value="HprK-rel_A"/>
</dbReference>
<dbReference type="EMBL" id="DONK01000153">
    <property type="protein sequence ID" value="HBU51664.1"/>
    <property type="molecule type" value="Genomic_DNA"/>
</dbReference>
<evidence type="ECO:0000313" key="2">
    <source>
        <dbReference type="EMBL" id="HBU51664.1"/>
    </source>
</evidence>
<organism evidence="1 3">
    <name type="scientific">Alteromonas australica</name>
    <dbReference type="NCBI Taxonomy" id="589873"/>
    <lineage>
        <taxon>Bacteria</taxon>
        <taxon>Pseudomonadati</taxon>
        <taxon>Pseudomonadota</taxon>
        <taxon>Gammaproteobacteria</taxon>
        <taxon>Alteromonadales</taxon>
        <taxon>Alteromonadaceae</taxon>
        <taxon>Alteromonas/Salinimonas group</taxon>
        <taxon>Alteromonas</taxon>
    </lineage>
</organism>
<evidence type="ECO:0000313" key="3">
    <source>
        <dbReference type="Proteomes" id="UP000263517"/>
    </source>
</evidence>
<dbReference type="Proteomes" id="UP000263517">
    <property type="component" value="Unassembled WGS sequence"/>
</dbReference>
<dbReference type="InterPro" id="IPR027417">
    <property type="entry name" value="P-loop_NTPase"/>
</dbReference>
<dbReference type="SUPFAM" id="SSF53795">
    <property type="entry name" value="PEP carboxykinase-like"/>
    <property type="match status" value="1"/>
</dbReference>
<sequence>MMHEVILNTVPFSFRVTTNSTLVINNLQRVYGSANLNTAPTENDFAHYSVSLLLQRKVGRPWKQQARFKCDDLEPFLPMDADKSYAMLEWGLNWVIAAHEVSHVIVHAGVLAKDNKAILLPAHPGSGKSTTSCAFMKHGWRLLSDELALITPNTLTVTPFVRPVCLKNASVDIVSEWLPEQAKSDIAPNTHKGDVAHLAPTEISWREKASTASLSAVVLPSYRADTYCEIQPLTHRQAFNQIYEHCFNIGILGAQGFSTLAGIADKVSAYHITFNEADEIVSFIEETLAIAT</sequence>
<dbReference type="NCBIfam" id="TIGR04352">
    <property type="entry name" value="HprK_rel_A"/>
    <property type="match status" value="1"/>
</dbReference>
<reference evidence="3 4" key="1">
    <citation type="journal article" date="2018" name="Nat. Biotechnol.">
        <title>A standardized bacterial taxonomy based on genome phylogeny substantially revises the tree of life.</title>
        <authorList>
            <person name="Parks D.H."/>
            <person name="Chuvochina M."/>
            <person name="Waite D.W."/>
            <person name="Rinke C."/>
            <person name="Skarshewski A."/>
            <person name="Chaumeil P.A."/>
            <person name="Hugenholtz P."/>
        </authorList>
    </citation>
    <scope>NUCLEOTIDE SEQUENCE [LARGE SCALE GENOMIC DNA]</scope>
    <source>
        <strain evidence="2">UBA11621</strain>
        <strain evidence="1">UBA11978</strain>
    </source>
</reference>
<proteinExistence type="predicted"/>
<protein>
    <submittedName>
        <fullName evidence="1">HprK-related kinase A</fullName>
    </submittedName>
</protein>
<evidence type="ECO:0000313" key="4">
    <source>
        <dbReference type="Proteomes" id="UP000264779"/>
    </source>
</evidence>
<keyword evidence="1" id="KW-0808">Transferase</keyword>
<dbReference type="STRING" id="589873.EP12_11220"/>
<evidence type="ECO:0000313" key="1">
    <source>
        <dbReference type="EMBL" id="HAW77445.1"/>
    </source>
</evidence>
<dbReference type="EMBL" id="DNAN01000603">
    <property type="protein sequence ID" value="HAW77445.1"/>
    <property type="molecule type" value="Genomic_DNA"/>
</dbReference>
<dbReference type="RefSeq" id="WP_052806663.1">
    <property type="nucleotide sequence ID" value="NZ_CALBIY010000030.1"/>
</dbReference>
<keyword evidence="1" id="KW-0418">Kinase</keyword>
<gene>
    <name evidence="1" type="ORF">DCW74_17135</name>
    <name evidence="2" type="ORF">DEB45_10425</name>
</gene>
<dbReference type="AlphaFoldDB" id="A0A349TQC0"/>
<name>A0A349TQC0_9ALTE</name>